<reference evidence="2" key="2">
    <citation type="journal article" date="2021" name="PeerJ">
        <title>Extensive microbial diversity within the chicken gut microbiome revealed by metagenomics and culture.</title>
        <authorList>
            <person name="Gilroy R."/>
            <person name="Ravi A."/>
            <person name="Getino M."/>
            <person name="Pursley I."/>
            <person name="Horton D.L."/>
            <person name="Alikhan N.F."/>
            <person name="Baker D."/>
            <person name="Gharbi K."/>
            <person name="Hall N."/>
            <person name="Watson M."/>
            <person name="Adriaenssens E.M."/>
            <person name="Foster-Nyarko E."/>
            <person name="Jarju S."/>
            <person name="Secka A."/>
            <person name="Antonio M."/>
            <person name="Oren A."/>
            <person name="Chaudhuri R.R."/>
            <person name="La Ragione R."/>
            <person name="Hildebrand F."/>
            <person name="Pallen M.J."/>
        </authorList>
    </citation>
    <scope>NUCLEOTIDE SEQUENCE</scope>
    <source>
        <strain evidence="2">CHK176-22527</strain>
    </source>
</reference>
<dbReference type="EMBL" id="DVLX01000024">
    <property type="protein sequence ID" value="HIT98998.1"/>
    <property type="molecule type" value="Genomic_DNA"/>
</dbReference>
<gene>
    <name evidence="2" type="ORF">IAD12_01945</name>
</gene>
<keyword evidence="1" id="KW-1133">Transmembrane helix</keyword>
<dbReference type="Proteomes" id="UP000824159">
    <property type="component" value="Unassembled WGS sequence"/>
</dbReference>
<reference evidence="2" key="1">
    <citation type="submission" date="2020-10" db="EMBL/GenBank/DDBJ databases">
        <authorList>
            <person name="Gilroy R."/>
        </authorList>
    </citation>
    <scope>NUCLEOTIDE SEQUENCE</scope>
    <source>
        <strain evidence="2">CHK176-22527</strain>
    </source>
</reference>
<accession>A0A9D1HB74</accession>
<evidence type="ECO:0000313" key="3">
    <source>
        <dbReference type="Proteomes" id="UP000824159"/>
    </source>
</evidence>
<feature type="transmembrane region" description="Helical" evidence="1">
    <location>
        <begin position="222"/>
        <end position="239"/>
    </location>
</feature>
<name>A0A9D1HB74_9FIRM</name>
<evidence type="ECO:0000256" key="1">
    <source>
        <dbReference type="SAM" id="Phobius"/>
    </source>
</evidence>
<feature type="transmembrane region" description="Helical" evidence="1">
    <location>
        <begin position="131"/>
        <end position="153"/>
    </location>
</feature>
<feature type="transmembrane region" description="Helical" evidence="1">
    <location>
        <begin position="165"/>
        <end position="184"/>
    </location>
</feature>
<evidence type="ECO:0008006" key="4">
    <source>
        <dbReference type="Google" id="ProtNLM"/>
    </source>
</evidence>
<sequence length="257" mass="29546">MKISEKGKIEEILYAYAEKNETAVDEEKIRETVKRSREAFFAGEEARKTSYMEFIFQQSRFIRKIWWLLQLIVVAALYVCLCSAGSEYTMQRAMGAAAPLLVIMIVPELWKNRGSMSMEIEGSAYYSLRQVYSARLTVFAFADGILLTLFSVFAFATTRIEAEEMMVQFMLPMIVTCCICLRMLCSRFVSSEYMAVFLSLLWTGFWLVVVIDRGIYDKISGPVWAGICALAMAYFVYVVRKTVIRCDSVWEVNNAWN</sequence>
<feature type="transmembrane region" description="Helical" evidence="1">
    <location>
        <begin position="92"/>
        <end position="110"/>
    </location>
</feature>
<comment type="caution">
    <text evidence="2">The sequence shown here is derived from an EMBL/GenBank/DDBJ whole genome shotgun (WGS) entry which is preliminary data.</text>
</comment>
<organism evidence="2 3">
    <name type="scientific">Candidatus Allocopromorpha excrementavium</name>
    <dbReference type="NCBI Taxonomy" id="2840741"/>
    <lineage>
        <taxon>Bacteria</taxon>
        <taxon>Bacillati</taxon>
        <taxon>Bacillota</taxon>
        <taxon>Clostridia</taxon>
        <taxon>Eubacteriales</taxon>
        <taxon>Eubacteriaceae</taxon>
        <taxon>Eubacteriaceae incertae sedis</taxon>
        <taxon>Candidatus Allocopromorpha</taxon>
    </lineage>
</organism>
<evidence type="ECO:0000313" key="2">
    <source>
        <dbReference type="EMBL" id="HIT98998.1"/>
    </source>
</evidence>
<dbReference type="AlphaFoldDB" id="A0A9D1HB74"/>
<keyword evidence="1" id="KW-0812">Transmembrane</keyword>
<proteinExistence type="predicted"/>
<feature type="transmembrane region" description="Helical" evidence="1">
    <location>
        <begin position="65"/>
        <end position="86"/>
    </location>
</feature>
<feature type="transmembrane region" description="Helical" evidence="1">
    <location>
        <begin position="196"/>
        <end position="216"/>
    </location>
</feature>
<protein>
    <recommendedName>
        <fullName evidence="4">ABC-2 family transporter protein</fullName>
    </recommendedName>
</protein>
<keyword evidence="1" id="KW-0472">Membrane</keyword>